<accession>A0ABY5PIQ9</accession>
<dbReference type="Proteomes" id="UP001058860">
    <property type="component" value="Chromosome"/>
</dbReference>
<keyword evidence="3" id="KW-1185">Reference proteome</keyword>
<evidence type="ECO:0000256" key="1">
    <source>
        <dbReference type="SAM" id="SignalP"/>
    </source>
</evidence>
<feature type="chain" id="PRO_5045386228" evidence="1">
    <location>
        <begin position="27"/>
        <end position="859"/>
    </location>
</feature>
<sequence>MQPFRSLIILALAAVVLCAGGGTAHAASPFERLGAAREGDRVQLARGVVLVVHGHERSGETVRVRRGVVRLGGVATGRRVRVTARAGRVTLTGGRFTVAGSLSDRDYTIASAAPLVIATGPDGAPVMSGRLAALALREPAARVRAAASEPEVEQALPAPPGAARWRLGLGLNLEGLTVRVLLGDQQVGSGLVRYDGSYRFALSVRDVPALGARISASGDVAGRDITKPSPITNLRGDVQGMMRLTDDVSVGDGTLSWDADGMRLDVAARLSCPDGGITTRATGTYRTDEQWSIGVRGGTAPDGCEVAAGADLGDVSVDGDLASTDGVVTGQISATTSADATLPLGSDASLAAPSLAWQIGGIKLGAGLRLPCPAGGSVTASVSVVLPHGRGFGDWRAAVGATAGANGCGVVDGLAFGAGSSLTAAVWSRGGRLGVDLNADATLQTRLVPTKNAFRVKLALSASGGAFSASVSGSTPGASFRGSIASDTTFEIAFDITDLEIYKTKIDASGRIARTRRGGPVETKLDAAVETRIELAPNLWILGASLGFDGRRLTIGGLVRLGCSKGYVDLAASGDIVDARNFTLDVQALASNCTIGRFAVLDGSALKGTIVNADNRIGIDLEAGVASLTLPKLDDNIGGLAVTFKNTRVNITNRCLDGCTANKLRLTINARLGLTWTHRVGPGGSSLIEGDLRLRLDLFGPTSTFVSLAVTNILADGVPTSLSIELEGYIRRAIGSGFVFVPRRPGDPADEATQIAAGDVGAATTLARVRSVSVRLRARRPAVRVQLSERDAVTVEIERRTCRQGCAWRLVMQRVVQADRRGTADLTTSTRLGAGDYRVVARAGASGLGRPVTRRFRVR</sequence>
<feature type="signal peptide" evidence="1">
    <location>
        <begin position="1"/>
        <end position="26"/>
    </location>
</feature>
<organism evidence="2 3">
    <name type="scientific">Svornostia abyssi</name>
    <dbReference type="NCBI Taxonomy" id="2898438"/>
    <lineage>
        <taxon>Bacteria</taxon>
        <taxon>Bacillati</taxon>
        <taxon>Actinomycetota</taxon>
        <taxon>Thermoleophilia</taxon>
        <taxon>Solirubrobacterales</taxon>
        <taxon>Baekduiaceae</taxon>
        <taxon>Svornostia</taxon>
    </lineage>
</organism>
<protein>
    <submittedName>
        <fullName evidence="2">Uncharacterized protein</fullName>
    </submittedName>
</protein>
<dbReference type="RefSeq" id="WP_353865054.1">
    <property type="nucleotide sequence ID" value="NZ_CP088295.1"/>
</dbReference>
<keyword evidence="1" id="KW-0732">Signal</keyword>
<reference evidence="3" key="1">
    <citation type="submission" date="2021-11" db="EMBL/GenBank/DDBJ databases">
        <title>Cultivation dependent microbiological survey of springs from the worlds oldest radium mine currently devoted to the extraction of radon-saturated water.</title>
        <authorList>
            <person name="Kapinusova G."/>
            <person name="Smrhova T."/>
            <person name="Strejcek M."/>
            <person name="Suman J."/>
            <person name="Jani K."/>
            <person name="Pajer P."/>
            <person name="Uhlik O."/>
        </authorList>
    </citation>
    <scope>NUCLEOTIDE SEQUENCE [LARGE SCALE GENOMIC DNA]</scope>
    <source>
        <strain evidence="3">J379</strain>
    </source>
</reference>
<evidence type="ECO:0000313" key="3">
    <source>
        <dbReference type="Proteomes" id="UP001058860"/>
    </source>
</evidence>
<evidence type="ECO:0000313" key="2">
    <source>
        <dbReference type="EMBL" id="UUY04573.1"/>
    </source>
</evidence>
<dbReference type="EMBL" id="CP088295">
    <property type="protein sequence ID" value="UUY04573.1"/>
    <property type="molecule type" value="Genomic_DNA"/>
</dbReference>
<gene>
    <name evidence="2" type="ORF">LRS13_03285</name>
</gene>
<proteinExistence type="predicted"/>
<name>A0ABY5PIQ9_9ACTN</name>